<sequence>MPERTYFVTRHPGAVEWAERQGLAVDESLAHLDPSILAPGDRVLGTLPVHLAATVCEQGARYFHLSLDMPPEARGKELNADDLEACGARLEEFRVVPVKPQ</sequence>
<name>A0A1V3A0I2_9GAMM</name>
<dbReference type="EMBL" id="MUZR01000008">
    <property type="protein sequence ID" value="OOC10829.1"/>
    <property type="molecule type" value="Genomic_DNA"/>
</dbReference>
<dbReference type="OrthoDB" id="8548152at2"/>
<reference evidence="1 2" key="1">
    <citation type="submission" date="2017-02" db="EMBL/GenBank/DDBJ databases">
        <title>Genomic diversity within the haloalkaliphilic genus Thioalkalivibrio.</title>
        <authorList>
            <person name="Ahn A.-C."/>
            <person name="Meier-Kolthoff J."/>
            <person name="Overmars L."/>
            <person name="Richter M."/>
            <person name="Woyke T."/>
            <person name="Sorokin D.Y."/>
            <person name="Muyzer G."/>
        </authorList>
    </citation>
    <scope>NUCLEOTIDE SEQUENCE [LARGE SCALE GENOMIC DNA]</scope>
    <source>
        <strain evidence="1 2">HL17</strain>
    </source>
</reference>
<gene>
    <name evidence="1" type="ORF">B1A74_03085</name>
</gene>
<comment type="caution">
    <text evidence="1">The sequence shown here is derived from an EMBL/GenBank/DDBJ whole genome shotgun (WGS) entry which is preliminary data.</text>
</comment>
<evidence type="ECO:0000313" key="2">
    <source>
        <dbReference type="Proteomes" id="UP000189177"/>
    </source>
</evidence>
<organism evidence="1 2">
    <name type="scientific">Thioalkalivibrio halophilus</name>
    <dbReference type="NCBI Taxonomy" id="252474"/>
    <lineage>
        <taxon>Bacteria</taxon>
        <taxon>Pseudomonadati</taxon>
        <taxon>Pseudomonadota</taxon>
        <taxon>Gammaproteobacteria</taxon>
        <taxon>Chromatiales</taxon>
        <taxon>Ectothiorhodospiraceae</taxon>
        <taxon>Thioalkalivibrio</taxon>
    </lineage>
</organism>
<evidence type="ECO:0000313" key="1">
    <source>
        <dbReference type="EMBL" id="OOC10829.1"/>
    </source>
</evidence>
<keyword evidence="2" id="KW-1185">Reference proteome</keyword>
<proteinExistence type="predicted"/>
<dbReference type="STRING" id="252474.B1A74_03085"/>
<accession>A0A1V3A0I2</accession>
<dbReference type="Proteomes" id="UP000189177">
    <property type="component" value="Unassembled WGS sequence"/>
</dbReference>
<dbReference type="InterPro" id="IPR013443">
    <property type="entry name" value="CRISPR-assoc_prot_Csx16"/>
</dbReference>
<dbReference type="AlphaFoldDB" id="A0A1V3A0I2"/>
<protein>
    <submittedName>
        <fullName evidence="1">Putative CRISPR-associated protein</fullName>
    </submittedName>
</protein>
<dbReference type="RefSeq" id="WP_024329722.1">
    <property type="nucleotide sequence ID" value="NZ_MUZR01000008.1"/>
</dbReference>
<dbReference type="CDD" id="cd09743">
    <property type="entry name" value="Csx16_III-U"/>
    <property type="match status" value="1"/>
</dbReference>
<dbReference type="NCBIfam" id="TIGR02620">
    <property type="entry name" value="cas_VVA1548"/>
    <property type="match status" value="1"/>
</dbReference>
<dbReference type="Pfam" id="PF09652">
    <property type="entry name" value="Cas_VVA1548"/>
    <property type="match status" value="1"/>
</dbReference>